<accession>Q8MNX1</accession>
<dbReference type="GO" id="GO:0000462">
    <property type="term" value="P:maturation of SSU-rRNA from tricistronic rRNA transcript (SSU-rRNA, 5.8S rRNA, LSU-rRNA)"/>
    <property type="evidence" value="ECO:0000318"/>
    <property type="project" value="GO_Central"/>
</dbReference>
<reference evidence="8 9" key="1">
    <citation type="journal article" date="1998" name="Science">
        <title>Genome sequence of the nematode C. elegans: a platform for investigating biology.</title>
        <authorList>
            <consortium name="The C. elegans sequencing consortium"/>
            <person name="Sulson J.E."/>
            <person name="Waterston R."/>
        </authorList>
    </citation>
    <scope>NUCLEOTIDE SEQUENCE [LARGE SCALE GENOMIC DNA]</scope>
    <source>
        <strain evidence="8 9">Bristol N2</strain>
    </source>
</reference>
<feature type="compositionally biased region" description="Basic and acidic residues" evidence="7">
    <location>
        <begin position="56"/>
        <end position="77"/>
    </location>
</feature>
<dbReference type="GO" id="GO:0005730">
    <property type="term" value="C:nucleolus"/>
    <property type="evidence" value="ECO:0000318"/>
    <property type="project" value="GO_Central"/>
</dbReference>
<feature type="compositionally biased region" description="Basic and acidic residues" evidence="7">
    <location>
        <begin position="300"/>
        <end position="310"/>
    </location>
</feature>
<evidence type="ECO:0000313" key="8">
    <source>
        <dbReference type="EMBL" id="CCD74230.1"/>
    </source>
</evidence>
<dbReference type="eggNOG" id="KOG3190">
    <property type="taxonomic scope" value="Eukaryota"/>
</dbReference>
<dbReference type="EMBL" id="BX284605">
    <property type="protein sequence ID" value="CCD74230.1"/>
    <property type="molecule type" value="Genomic_DNA"/>
</dbReference>
<comment type="subunit">
    <text evidence="6">Associates with 90S and pre-40S pre-ribosomal particles.</text>
</comment>
<dbReference type="Bgee" id="WBGene00020705">
    <property type="expression patterns" value="Expressed in embryo and 4 other cell types or tissues"/>
</dbReference>
<feature type="compositionally biased region" description="Basic and acidic residues" evidence="7">
    <location>
        <begin position="434"/>
        <end position="443"/>
    </location>
</feature>
<dbReference type="Proteomes" id="UP000001940">
    <property type="component" value="Chromosome V"/>
</dbReference>
<comment type="similarity">
    <text evidence="2 6">Belongs to the RRP36 family.</text>
</comment>
<feature type="compositionally biased region" description="Basic and acidic residues" evidence="7">
    <location>
        <begin position="258"/>
        <end position="286"/>
    </location>
</feature>
<evidence type="ECO:0000256" key="5">
    <source>
        <dbReference type="ARBA" id="ARBA00023242"/>
    </source>
</evidence>
<name>Q8MNX1_CAEEL</name>
<protein>
    <recommendedName>
        <fullName evidence="6">rRNA biogenesis protein RRP36</fullName>
    </recommendedName>
</protein>
<keyword evidence="4 6" id="KW-0698">rRNA processing</keyword>
<keyword evidence="6" id="KW-0687">Ribonucleoprotein</keyword>
<evidence type="ECO:0000313" key="10">
    <source>
        <dbReference type="WormBase" id="T22H9.1a"/>
    </source>
</evidence>
<dbReference type="PaxDb" id="6239-T22H9.1"/>
<evidence type="ECO:0000256" key="6">
    <source>
        <dbReference type="RuleBase" id="RU368027"/>
    </source>
</evidence>
<evidence type="ECO:0000313" key="9">
    <source>
        <dbReference type="Proteomes" id="UP000001940"/>
    </source>
</evidence>
<dbReference type="InParanoid" id="Q8MNX1"/>
<feature type="region of interest" description="Disordered" evidence="7">
    <location>
        <begin position="349"/>
        <end position="395"/>
    </location>
</feature>
<dbReference type="WormBase" id="T22H9.1a">
    <property type="protein sequence ID" value="CE21711"/>
    <property type="gene ID" value="WBGene00020705"/>
</dbReference>
<feature type="compositionally biased region" description="Polar residues" evidence="7">
    <location>
        <begin position="106"/>
        <end position="115"/>
    </location>
</feature>
<dbReference type="InterPro" id="IPR009292">
    <property type="entry name" value="RRP36"/>
</dbReference>
<feature type="compositionally biased region" description="Basic and acidic residues" evidence="7">
    <location>
        <begin position="221"/>
        <end position="231"/>
    </location>
</feature>
<evidence type="ECO:0000256" key="7">
    <source>
        <dbReference type="SAM" id="MobiDB-lite"/>
    </source>
</evidence>
<dbReference type="AlphaFoldDB" id="Q8MNX1"/>
<keyword evidence="11" id="KW-1267">Proteomics identification</keyword>
<dbReference type="FunCoup" id="Q8MNX1">
    <property type="interactions" value="37"/>
</dbReference>
<dbReference type="UCSC" id="T22H9.1">
    <property type="organism name" value="c. elegans"/>
</dbReference>
<dbReference type="GO" id="GO:0030686">
    <property type="term" value="C:90S preribosome"/>
    <property type="evidence" value="ECO:0000318"/>
    <property type="project" value="GO_Central"/>
</dbReference>
<feature type="compositionally biased region" description="Acidic residues" evidence="7">
    <location>
        <begin position="169"/>
        <end position="178"/>
    </location>
</feature>
<keyword evidence="9" id="KW-1185">Reference proteome</keyword>
<evidence type="ECO:0000256" key="1">
    <source>
        <dbReference type="ARBA" id="ARBA00004604"/>
    </source>
</evidence>
<dbReference type="PeptideAtlas" id="Q8MNX1"/>
<dbReference type="Reactome" id="R-CEL-6791226">
    <property type="pathway name" value="Major pathway of rRNA processing in the nucleolus and cytosol"/>
</dbReference>
<dbReference type="PANTHER" id="PTHR21738:SF0">
    <property type="entry name" value="RIBOSOMAL RNA PROCESSING PROTEIN 36 HOMOLOG"/>
    <property type="match status" value="1"/>
</dbReference>
<feature type="compositionally biased region" description="Basic and acidic residues" evidence="7">
    <location>
        <begin position="385"/>
        <end position="395"/>
    </location>
</feature>
<dbReference type="SMR" id="Q8MNX1"/>
<dbReference type="ExpressionAtlas" id="Q8MNX1">
    <property type="expression patterns" value="baseline and differential"/>
</dbReference>
<comment type="function">
    <text evidence="6">Component of the 90S pre-ribosome involved in the maturation of rRNAs. Required for early cleavages of the pre-RNAs in the 40S ribosomal subunit maturation pathway.</text>
</comment>
<feature type="region of interest" description="Disordered" evidence="7">
    <location>
        <begin position="255"/>
        <end position="310"/>
    </location>
</feature>
<dbReference type="KEGG" id="cel:CELE_T22H9.1"/>
<feature type="compositionally biased region" description="Basic and acidic residues" evidence="7">
    <location>
        <begin position="150"/>
        <end position="159"/>
    </location>
</feature>
<feature type="region of interest" description="Disordered" evidence="7">
    <location>
        <begin position="1"/>
        <end position="20"/>
    </location>
</feature>
<dbReference type="HOGENOM" id="CLU_575187_0_0_1"/>
<dbReference type="AGR" id="WB:WBGene00020705"/>
<dbReference type="GeneID" id="24104925"/>
<evidence type="ECO:0000256" key="3">
    <source>
        <dbReference type="ARBA" id="ARBA00022517"/>
    </source>
</evidence>
<evidence type="ECO:0000256" key="2">
    <source>
        <dbReference type="ARBA" id="ARBA00009418"/>
    </source>
</evidence>
<dbReference type="RefSeq" id="NP_001294723.1">
    <property type="nucleotide sequence ID" value="NM_001307794.1"/>
</dbReference>
<comment type="subcellular location">
    <subcellularLocation>
        <location evidence="1 6">Nucleus</location>
        <location evidence="1 6">Nucleolus</location>
    </subcellularLocation>
</comment>
<dbReference type="CTD" id="24104925"/>
<feature type="region of interest" description="Disordered" evidence="7">
    <location>
        <begin position="35"/>
        <end position="231"/>
    </location>
</feature>
<feature type="compositionally biased region" description="Basic and acidic residues" evidence="7">
    <location>
        <begin position="352"/>
        <end position="376"/>
    </location>
</feature>
<feature type="compositionally biased region" description="Basic and acidic residues" evidence="7">
    <location>
        <begin position="35"/>
        <end position="45"/>
    </location>
</feature>
<feature type="compositionally biased region" description="Polar residues" evidence="7">
    <location>
        <begin position="11"/>
        <end position="20"/>
    </location>
</feature>
<feature type="compositionally biased region" description="Acidic residues" evidence="7">
    <location>
        <begin position="116"/>
        <end position="138"/>
    </location>
</feature>
<keyword evidence="5 6" id="KW-0539">Nucleus</keyword>
<keyword evidence="3 6" id="KW-0690">Ribosome biogenesis</keyword>
<feature type="compositionally biased region" description="Basic residues" evidence="7">
    <location>
        <begin position="88"/>
        <end position="97"/>
    </location>
</feature>
<proteinExistence type="evidence at protein level"/>
<dbReference type="OrthoDB" id="448446at2759"/>
<feature type="compositionally biased region" description="Acidic residues" evidence="7">
    <location>
        <begin position="194"/>
        <end position="220"/>
    </location>
</feature>
<sequence length="457" mass="53023">MPFTEEGKYQTFPSKSAPISGNKFQKMATIHKEQEKSGKFYENQRKIHFGGTPRIQYREGGKFYKPPRNEQDPEKSGKFAGKTGKKLEMKKKLKSKKVKGDPVKGTSTEYDQLANSDEDNDVMDVSDMLPEPEDEVESEIPLVNTGRKATGKEKNPAEKKSRKFNALGEFEDVEEDAEAAPAPPAPKKPKNQNVEEEGSEDELERSEGSEGSEEEEDDEDERLKFREEISKMPLGKVKEMKEKLGIKLFNKTYFGTSEADKKRADEKKKAAEKADKGQHRPREMSSKRPVSAFRNIYGGHEQEKKKKKWDPRFDARAGDFKEVCFENNYQFLDEIRTGEMQDLRNEYNTARAEGDEKKAERLKNTLHKMETREKTRAEKRRHAETRKELHDDNIERMLRGEAPIFRTKAQVRRIDAEKKYEELKKDNKLDKYLQRKAKKESAKQKKARPFEGYGFQN</sequence>
<dbReference type="OMA" id="KEVCFEN"/>
<dbReference type="STRING" id="6239.T22H9.1a.1"/>
<evidence type="ECO:0007829" key="11">
    <source>
        <dbReference type="PeptideAtlas" id="Q8MNX1"/>
    </source>
</evidence>
<gene>
    <name evidence="8" type="ORF">CELE_T22H9.1</name>
    <name evidence="8 10" type="ORF">T22H9.1</name>
</gene>
<dbReference type="Pfam" id="PF06102">
    <property type="entry name" value="RRP36"/>
    <property type="match status" value="1"/>
</dbReference>
<evidence type="ECO:0000256" key="4">
    <source>
        <dbReference type="ARBA" id="ARBA00022552"/>
    </source>
</evidence>
<dbReference type="PANTHER" id="PTHR21738">
    <property type="entry name" value="RIBOSOMAL RNA PROCESSING PROTEIN 36 HOMOLOG"/>
    <property type="match status" value="1"/>
</dbReference>
<organism evidence="8 9">
    <name type="scientific">Caenorhabditis elegans</name>
    <dbReference type="NCBI Taxonomy" id="6239"/>
    <lineage>
        <taxon>Eukaryota</taxon>
        <taxon>Metazoa</taxon>
        <taxon>Ecdysozoa</taxon>
        <taxon>Nematoda</taxon>
        <taxon>Chromadorea</taxon>
        <taxon>Rhabditida</taxon>
        <taxon>Rhabditina</taxon>
        <taxon>Rhabditomorpha</taxon>
        <taxon>Rhabditoidea</taxon>
        <taxon>Rhabditidae</taxon>
        <taxon>Peloderinae</taxon>
        <taxon>Caenorhabditis</taxon>
    </lineage>
</organism>
<feature type="region of interest" description="Disordered" evidence="7">
    <location>
        <begin position="434"/>
        <end position="457"/>
    </location>
</feature>